<dbReference type="InterPro" id="IPR016163">
    <property type="entry name" value="Ald_DH_C"/>
</dbReference>
<dbReference type="RefSeq" id="WP_043124293.1">
    <property type="nucleotide sequence ID" value="NZ_JTDL01000123.1"/>
</dbReference>
<reference evidence="6 7" key="1">
    <citation type="submission" date="2014-09" db="EMBL/GenBank/DDBJ databases">
        <title>Genome sequence of Sinomonas sp. MUSC 117.</title>
        <authorList>
            <person name="Lee L.-H."/>
        </authorList>
    </citation>
    <scope>NUCLEOTIDE SEQUENCE [LARGE SCALE GENOMIC DNA]</scope>
    <source>
        <strain evidence="6 7">MUSC 117</strain>
    </source>
</reference>
<feature type="domain" description="Aldehyde dehydrogenase" evidence="5">
    <location>
        <begin position="23"/>
        <end position="482"/>
    </location>
</feature>
<dbReference type="AlphaFoldDB" id="A0A0B2AKS3"/>
<dbReference type="SUPFAM" id="SSF53720">
    <property type="entry name" value="ALDH-like"/>
    <property type="match status" value="1"/>
</dbReference>
<sequence>MSEPSVSGVPVPHPNDVLLGGDWVRAQGGLRDVPSPSTEESIATVGLPSIEQATEAVRLAAEIGMQSWATLPVADRVSYVSRFCDLLESRHSELGVLWAAESGMSLRHARVMHSHAARTAWRSSLAIAEATLADEVRQGVPGKVIVRHEPAGVVVGIIPYNGPVVSIGTKIVPALLAGCPVIVKGSSDSQLVMRMVSECAAEAGFPRGAISILCGSPTVARVLTSDPRVDLVSFTGGEAAAKDVINATHDRFARTHLELGGKSAALVLPDAEFDQVVKVLRLGSGAGAGQICALLSRVLVPRERFEEFAEKMSTVWDGFRIGDPLDPDTTIGPLLNKAAYDRTLQFLQTALAEGGRVVAGGRRPEGFDKGWYFTPTLMVDVRRDSTLAQEEVFGPIVALLPYDGIEDGISLANDSRFGLSGAVFTEDVELGIEVAARIRTGAVGVNMFGPDMTAPWGGVKESGWGREGGLEGLLEFTEVKQIALGPTSH</sequence>
<evidence type="ECO:0000259" key="5">
    <source>
        <dbReference type="Pfam" id="PF00171"/>
    </source>
</evidence>
<dbReference type="InterPro" id="IPR015590">
    <property type="entry name" value="Aldehyde_DH_dom"/>
</dbReference>
<protein>
    <recommendedName>
        <fullName evidence="5">Aldehyde dehydrogenase domain-containing protein</fullName>
    </recommendedName>
</protein>
<dbReference type="InterPro" id="IPR029510">
    <property type="entry name" value="Ald_DH_CS_GLU"/>
</dbReference>
<dbReference type="GO" id="GO:0016620">
    <property type="term" value="F:oxidoreductase activity, acting on the aldehyde or oxo group of donors, NAD or NADP as acceptor"/>
    <property type="evidence" value="ECO:0007669"/>
    <property type="project" value="InterPro"/>
</dbReference>
<proteinExistence type="inferred from homology"/>
<evidence type="ECO:0000313" key="7">
    <source>
        <dbReference type="Proteomes" id="UP000030982"/>
    </source>
</evidence>
<evidence type="ECO:0000313" key="6">
    <source>
        <dbReference type="EMBL" id="KHL02488.1"/>
    </source>
</evidence>
<comment type="caution">
    <text evidence="6">The sequence shown here is derived from an EMBL/GenBank/DDBJ whole genome shotgun (WGS) entry which is preliminary data.</text>
</comment>
<feature type="active site" evidence="3">
    <location>
        <position position="258"/>
    </location>
</feature>
<accession>A0A0B2AKS3</accession>
<evidence type="ECO:0000256" key="2">
    <source>
        <dbReference type="ARBA" id="ARBA00023002"/>
    </source>
</evidence>
<keyword evidence="2 4" id="KW-0560">Oxidoreductase</keyword>
<name>A0A0B2AKS3_9MICC</name>
<comment type="similarity">
    <text evidence="1 4">Belongs to the aldehyde dehydrogenase family.</text>
</comment>
<dbReference type="Gene3D" id="3.40.605.10">
    <property type="entry name" value="Aldehyde Dehydrogenase, Chain A, domain 1"/>
    <property type="match status" value="1"/>
</dbReference>
<dbReference type="PROSITE" id="PS00687">
    <property type="entry name" value="ALDEHYDE_DEHYDR_GLU"/>
    <property type="match status" value="1"/>
</dbReference>
<evidence type="ECO:0000256" key="4">
    <source>
        <dbReference type="RuleBase" id="RU003345"/>
    </source>
</evidence>
<dbReference type="InterPro" id="IPR016162">
    <property type="entry name" value="Ald_DH_N"/>
</dbReference>
<dbReference type="STRING" id="1338436.LK10_12870"/>
<dbReference type="InterPro" id="IPR016161">
    <property type="entry name" value="Ald_DH/histidinol_DH"/>
</dbReference>
<evidence type="ECO:0000256" key="1">
    <source>
        <dbReference type="ARBA" id="ARBA00009986"/>
    </source>
</evidence>
<dbReference type="Pfam" id="PF00171">
    <property type="entry name" value="Aldedh"/>
    <property type="match status" value="1"/>
</dbReference>
<dbReference type="Proteomes" id="UP000030982">
    <property type="component" value="Unassembled WGS sequence"/>
</dbReference>
<organism evidence="6 7">
    <name type="scientific">Sinomonas humi</name>
    <dbReference type="NCBI Taxonomy" id="1338436"/>
    <lineage>
        <taxon>Bacteria</taxon>
        <taxon>Bacillati</taxon>
        <taxon>Actinomycetota</taxon>
        <taxon>Actinomycetes</taxon>
        <taxon>Micrococcales</taxon>
        <taxon>Micrococcaceae</taxon>
        <taxon>Sinomonas</taxon>
    </lineage>
</organism>
<dbReference type="PANTHER" id="PTHR42804">
    <property type="entry name" value="ALDEHYDE DEHYDROGENASE"/>
    <property type="match status" value="1"/>
</dbReference>
<evidence type="ECO:0000256" key="3">
    <source>
        <dbReference type="PROSITE-ProRule" id="PRU10007"/>
    </source>
</evidence>
<gene>
    <name evidence="6" type="ORF">LK10_12870</name>
</gene>
<dbReference type="Gene3D" id="3.40.309.10">
    <property type="entry name" value="Aldehyde Dehydrogenase, Chain A, domain 2"/>
    <property type="match status" value="1"/>
</dbReference>
<dbReference type="PANTHER" id="PTHR42804:SF1">
    <property type="entry name" value="ALDEHYDE DEHYDROGENASE-RELATED"/>
    <property type="match status" value="1"/>
</dbReference>
<keyword evidence="7" id="KW-1185">Reference proteome</keyword>
<dbReference type="EMBL" id="JTDL01000123">
    <property type="protein sequence ID" value="KHL02488.1"/>
    <property type="molecule type" value="Genomic_DNA"/>
</dbReference>